<sequence length="99" mass="11865">MVENPYIDDEEVRLSYILPILLKKESGENIILNWLDGINEELEMLIAGNKQSNRSYRLKWNVINFYKAAYFFLNQKNLSVNVQEKLLDYIHEWYVKAYS</sequence>
<evidence type="ECO:0000313" key="2">
    <source>
        <dbReference type="Proteomes" id="UP001275436"/>
    </source>
</evidence>
<evidence type="ECO:0000313" key="1">
    <source>
        <dbReference type="EMBL" id="GLO64611.1"/>
    </source>
</evidence>
<dbReference type="EMBL" id="BSKO01000001">
    <property type="protein sequence ID" value="GLO64611.1"/>
    <property type="molecule type" value="Genomic_DNA"/>
</dbReference>
<dbReference type="Proteomes" id="UP001275436">
    <property type="component" value="Unassembled WGS sequence"/>
</dbReference>
<accession>A0ABQ5TD79</accession>
<keyword evidence="2" id="KW-1185">Reference proteome</keyword>
<protein>
    <submittedName>
        <fullName evidence="1">Uncharacterized protein</fullName>
    </submittedName>
</protein>
<comment type="caution">
    <text evidence="1">The sequence shown here is derived from an EMBL/GenBank/DDBJ whole genome shotgun (WGS) entry which is preliminary data.</text>
</comment>
<dbReference type="RefSeq" id="WP_317957631.1">
    <property type="nucleotide sequence ID" value="NZ_BSKO01000001.1"/>
</dbReference>
<reference evidence="1 2" key="1">
    <citation type="submission" date="2023-02" db="EMBL/GenBank/DDBJ databases">
        <title>Oceanobacillus kimchii IFOP_LL358 isolated form Alexandrium catenella lab strain.</title>
        <authorList>
            <person name="Gajardo G."/>
            <person name="Ueki S."/>
            <person name="Maruyama F."/>
        </authorList>
    </citation>
    <scope>NUCLEOTIDE SEQUENCE [LARGE SCALE GENOMIC DNA]</scope>
    <source>
        <strain evidence="1 2">IFOP_LL358</strain>
    </source>
</reference>
<proteinExistence type="predicted"/>
<gene>
    <name evidence="1" type="ORF">MACH08_03950</name>
</gene>
<name>A0ABQ5TD79_9BACI</name>
<organism evidence="1 2">
    <name type="scientific">Oceanobacillus kimchii</name>
    <dbReference type="NCBI Taxonomy" id="746691"/>
    <lineage>
        <taxon>Bacteria</taxon>
        <taxon>Bacillati</taxon>
        <taxon>Bacillota</taxon>
        <taxon>Bacilli</taxon>
        <taxon>Bacillales</taxon>
        <taxon>Bacillaceae</taxon>
        <taxon>Oceanobacillus</taxon>
    </lineage>
</organism>